<dbReference type="EMBL" id="JALGCL010000001">
    <property type="protein sequence ID" value="MCJ0825388.1"/>
    <property type="molecule type" value="Genomic_DNA"/>
</dbReference>
<evidence type="ECO:0000313" key="3">
    <source>
        <dbReference type="EMBL" id="MCJ0825388.1"/>
    </source>
</evidence>
<dbReference type="Proteomes" id="UP001165423">
    <property type="component" value="Unassembled WGS sequence"/>
</dbReference>
<protein>
    <submittedName>
        <fullName evidence="3">Uncharacterized protein</fullName>
    </submittedName>
</protein>
<keyword evidence="2" id="KW-1133">Transmembrane helix</keyword>
<organism evidence="3 4">
    <name type="scientific">Cognatiluteimonas sedimenti</name>
    <dbReference type="NCBI Taxonomy" id="2927791"/>
    <lineage>
        <taxon>Bacteria</taxon>
        <taxon>Pseudomonadati</taxon>
        <taxon>Pseudomonadota</taxon>
        <taxon>Gammaproteobacteria</taxon>
        <taxon>Lysobacterales</taxon>
        <taxon>Lysobacteraceae</taxon>
        <taxon>Cognatiluteimonas</taxon>
    </lineage>
</organism>
<name>A0ABT0A328_9GAMM</name>
<feature type="region of interest" description="Disordered" evidence="1">
    <location>
        <begin position="80"/>
        <end position="127"/>
    </location>
</feature>
<keyword evidence="2" id="KW-0812">Transmembrane</keyword>
<comment type="caution">
    <text evidence="3">The sequence shown here is derived from an EMBL/GenBank/DDBJ whole genome shotgun (WGS) entry which is preliminary data.</text>
</comment>
<proteinExistence type="predicted"/>
<feature type="compositionally biased region" description="Low complexity" evidence="1">
    <location>
        <begin position="117"/>
        <end position="127"/>
    </location>
</feature>
<sequence>MTYQHGAFDQHAHASYVEAASALSPAMQGRLRAARRTALATPAGKRVQARRQRPSPLLPAGAVAAALLAVAVGLHWQPAGESSSPALVDLSAAQQASRADPDSVKRGTTPSDITGMPAAAPVEPSAASPAAGADAALAGVRSMEEQPLLMLDEDPDFYLWLGGDDALPANAEPSHDPT</sequence>
<gene>
    <name evidence="3" type="ORF">MQC88_05365</name>
</gene>
<feature type="transmembrane region" description="Helical" evidence="2">
    <location>
        <begin position="56"/>
        <end position="76"/>
    </location>
</feature>
<evidence type="ECO:0000256" key="1">
    <source>
        <dbReference type="SAM" id="MobiDB-lite"/>
    </source>
</evidence>
<evidence type="ECO:0000256" key="2">
    <source>
        <dbReference type="SAM" id="Phobius"/>
    </source>
</evidence>
<reference evidence="3 4" key="1">
    <citation type="submission" date="2022-03" db="EMBL/GenBank/DDBJ databases">
        <title>Luteimonas soily sp. nov., a novel bacterium isolated from the soil.</title>
        <authorList>
            <person name="Zhang X."/>
        </authorList>
    </citation>
    <scope>NUCLEOTIDE SEQUENCE [LARGE SCALE GENOMIC DNA]</scope>
    <source>
        <strain evidence="3 4">50</strain>
    </source>
</reference>
<evidence type="ECO:0000313" key="4">
    <source>
        <dbReference type="Proteomes" id="UP001165423"/>
    </source>
</evidence>
<keyword evidence="4" id="KW-1185">Reference proteome</keyword>
<dbReference type="RefSeq" id="WP_243319705.1">
    <property type="nucleotide sequence ID" value="NZ_JALGCL010000001.1"/>
</dbReference>
<accession>A0ABT0A328</accession>
<keyword evidence="2" id="KW-0472">Membrane</keyword>